<dbReference type="RefSeq" id="YP_009903858.1">
    <property type="nucleotide sequence ID" value="NC_049849.1"/>
</dbReference>
<organism evidence="1 2">
    <name type="scientific">Achromobacter phage Motura</name>
    <dbReference type="NCBI Taxonomy" id="2591403"/>
    <lineage>
        <taxon>Viruses</taxon>
        <taxon>Duplodnaviria</taxon>
        <taxon>Heunggongvirae</taxon>
        <taxon>Uroviricota</taxon>
        <taxon>Caudoviricetes</taxon>
        <taxon>Moturavirus</taxon>
        <taxon>Moturavirus motura</taxon>
    </lineage>
</organism>
<proteinExistence type="predicted"/>
<dbReference type="KEGG" id="vg:56136134"/>
<dbReference type="EMBL" id="MN094788">
    <property type="protein sequence ID" value="QDH83682.1"/>
    <property type="molecule type" value="Genomic_DNA"/>
</dbReference>
<dbReference type="GeneID" id="56136134"/>
<reference evidence="1 2" key="1">
    <citation type="submission" date="2019-06" db="EMBL/GenBank/DDBJ databases">
        <authorList>
            <person name="Kincaid V.D."/>
            <person name="Fuller A."/>
            <person name="Hodges K."/>
            <person name="Bansal M."/>
            <person name="Essig J."/>
            <person name="Johnson A."/>
        </authorList>
    </citation>
    <scope>NUCLEOTIDE SEQUENCE [LARGE SCALE GENOMIC DNA]</scope>
</reference>
<protein>
    <submittedName>
        <fullName evidence="1">Uncharacterized protein</fullName>
    </submittedName>
</protein>
<accession>A0A514CT90</accession>
<dbReference type="Proteomes" id="UP000320799">
    <property type="component" value="Segment"/>
</dbReference>
<evidence type="ECO:0000313" key="1">
    <source>
        <dbReference type="EMBL" id="QDH83682.1"/>
    </source>
</evidence>
<evidence type="ECO:0000313" key="2">
    <source>
        <dbReference type="Proteomes" id="UP000320799"/>
    </source>
</evidence>
<keyword evidence="2" id="KW-1185">Reference proteome</keyword>
<sequence length="176" mass="19234">MTTYATYDKDGYFSGAVEADEQPANSSPFMPLESPPGYRAWFDGVGWVQQPILNGKGADLQVAKRTALGLLARAVFRDAESDEYPVAERESFDAQYAEALAVIRGDDIGTYITAIADATGRDPQALAKSIVQKHEASRERHAVFVAQLQALRRQIVNAKSPAQMPAYAELQKVGVR</sequence>
<name>A0A514CT90_9CAUD</name>